<dbReference type="EMBL" id="CP163302">
    <property type="protein sequence ID" value="XDP44269.1"/>
    <property type="molecule type" value="Genomic_DNA"/>
</dbReference>
<dbReference type="InterPro" id="IPR050834">
    <property type="entry name" value="Glycosyltransf_2"/>
</dbReference>
<dbReference type="EC" id="2.4.-.-" evidence="2"/>
<dbReference type="SUPFAM" id="SSF53448">
    <property type="entry name" value="Nucleotide-diphospho-sugar transferases"/>
    <property type="match status" value="1"/>
</dbReference>
<dbReference type="Gene3D" id="3.90.550.10">
    <property type="entry name" value="Spore Coat Polysaccharide Biosynthesis Protein SpsA, Chain A"/>
    <property type="match status" value="1"/>
</dbReference>
<dbReference type="KEGG" id="spue:AB5L97_13420"/>
<gene>
    <name evidence="2" type="ORF">AB5L97_13420</name>
</gene>
<proteinExistence type="predicted"/>
<keyword evidence="2" id="KW-0328">Glycosyltransferase</keyword>
<dbReference type="AlphaFoldDB" id="A0AB39L023"/>
<evidence type="ECO:0000259" key="1">
    <source>
        <dbReference type="Pfam" id="PF00535"/>
    </source>
</evidence>
<sequence>MTTPAATIVVPTRGGSRRLPVLLRSLEAQDTDDFEVIVVVDGDIDGTADLVAEWAQRLPVRSLVFPENRGRAVALNAGAESARGDLLIRSDDDLEPGPGLVSGHLARHRNATEPIGVVGLTTNQYPDSPFARAYGRAADRRFLDDALGLPADRTWRLWAANVSVQAQVHARLGGYDARYRRYGWEDVDFGYRLRQAGIPVLVAPEVMAVHHGASTTTAVRALRALHSGAARETFVEIHGDLALPDAPGGRGLWDRLVGAGAAVATERTLRAYGPAVDAAARVLPPRIAEKLVALGVESAGLAGVRYPDRARSRF</sequence>
<keyword evidence="2" id="KW-0808">Transferase</keyword>
<dbReference type="PANTHER" id="PTHR43685:SF3">
    <property type="entry name" value="SLR2126 PROTEIN"/>
    <property type="match status" value="1"/>
</dbReference>
<dbReference type="InterPro" id="IPR029044">
    <property type="entry name" value="Nucleotide-diphossugar_trans"/>
</dbReference>
<dbReference type="GO" id="GO:0016757">
    <property type="term" value="F:glycosyltransferase activity"/>
    <property type="evidence" value="ECO:0007669"/>
    <property type="project" value="UniProtKB-KW"/>
</dbReference>
<dbReference type="Pfam" id="PF00535">
    <property type="entry name" value="Glycos_transf_2"/>
    <property type="match status" value="1"/>
</dbReference>
<dbReference type="InterPro" id="IPR001173">
    <property type="entry name" value="Glyco_trans_2-like"/>
</dbReference>
<accession>A0AB39L023</accession>
<dbReference type="CDD" id="cd00761">
    <property type="entry name" value="Glyco_tranf_GTA_type"/>
    <property type="match status" value="1"/>
</dbReference>
<name>A0AB39L023_9MICC</name>
<reference evidence="2" key="1">
    <citation type="submission" date="2024-07" db="EMBL/GenBank/DDBJ databases">
        <authorList>
            <person name="fu j."/>
        </authorList>
    </citation>
    <scope>NUCLEOTIDE SEQUENCE</scope>
    <source>
        <strain evidence="2">P10A9</strain>
    </source>
</reference>
<dbReference type="RefSeq" id="WP_369045032.1">
    <property type="nucleotide sequence ID" value="NZ_CP163302.1"/>
</dbReference>
<dbReference type="PANTHER" id="PTHR43685">
    <property type="entry name" value="GLYCOSYLTRANSFERASE"/>
    <property type="match status" value="1"/>
</dbReference>
<evidence type="ECO:0000313" key="2">
    <source>
        <dbReference type="EMBL" id="XDP44269.1"/>
    </source>
</evidence>
<feature type="domain" description="Glycosyltransferase 2-like" evidence="1">
    <location>
        <begin position="7"/>
        <end position="110"/>
    </location>
</feature>
<organism evidence="2">
    <name type="scientific">Sinomonas puerhi</name>
    <dbReference type="NCBI Taxonomy" id="3238584"/>
    <lineage>
        <taxon>Bacteria</taxon>
        <taxon>Bacillati</taxon>
        <taxon>Actinomycetota</taxon>
        <taxon>Actinomycetes</taxon>
        <taxon>Micrococcales</taxon>
        <taxon>Micrococcaceae</taxon>
        <taxon>Sinomonas</taxon>
    </lineage>
</organism>
<protein>
    <submittedName>
        <fullName evidence="2">Glycosyltransferase family 2 protein</fullName>
        <ecNumber evidence="2">2.4.-.-</ecNumber>
    </submittedName>
</protein>